<evidence type="ECO:0000313" key="2">
    <source>
        <dbReference type="WBParaSite" id="ES5_v2.g13816.t1"/>
    </source>
</evidence>
<organism evidence="1 2">
    <name type="scientific">Panagrolaimus sp. ES5</name>
    <dbReference type="NCBI Taxonomy" id="591445"/>
    <lineage>
        <taxon>Eukaryota</taxon>
        <taxon>Metazoa</taxon>
        <taxon>Ecdysozoa</taxon>
        <taxon>Nematoda</taxon>
        <taxon>Chromadorea</taxon>
        <taxon>Rhabditida</taxon>
        <taxon>Tylenchina</taxon>
        <taxon>Panagrolaimomorpha</taxon>
        <taxon>Panagrolaimoidea</taxon>
        <taxon>Panagrolaimidae</taxon>
        <taxon>Panagrolaimus</taxon>
    </lineage>
</organism>
<name>A0AC34F9A2_9BILA</name>
<dbReference type="WBParaSite" id="ES5_v2.g13816.t1">
    <property type="protein sequence ID" value="ES5_v2.g13816.t1"/>
    <property type="gene ID" value="ES5_v2.g13816"/>
</dbReference>
<reference evidence="2" key="1">
    <citation type="submission" date="2022-11" db="UniProtKB">
        <authorList>
            <consortium name="WormBaseParasite"/>
        </authorList>
    </citation>
    <scope>IDENTIFICATION</scope>
</reference>
<protein>
    <submittedName>
        <fullName evidence="2">Acid phosphatase</fullName>
    </submittedName>
</protein>
<evidence type="ECO:0000313" key="1">
    <source>
        <dbReference type="Proteomes" id="UP000887579"/>
    </source>
</evidence>
<proteinExistence type="predicted"/>
<sequence>MKVLILILLVYFSTNTVFCKNELLFVQVVWRHGDRAPMSNYPTDSHNESTWPGGWGELTELGMRQQFTLGKLLRQKYITSDSPFLSARYSPKEIYIRSTDVNRTMISAMSNLAGMFPAGEPGFDFPSDDRHWPTHWTPIPVHTVPVDEDHVGNIFAPCPRAVELDEFIQNSKEFKEISSKNHDFFHFASLKTGKEYNLNNIYELNDINYIEVSRFKIAKSIYNLSQPEWMSPEFILQLRNVTRKGNEFVYGISKPYVPEMIKLRGGSILKAIAENMQFKLSCMNRTNDSDCTWMSKLKYYAYSAHDTTVAALLTTFGDEQRVIRGGLPHYTASIAIELWNVDGIGPAVKILFHSAFHHKYHVITDLTKGCPMTGDFCPLEMFLKRSKKFMPNDIQKDCLPKRKNSTKSQLNLWYHRKN</sequence>
<dbReference type="Proteomes" id="UP000887579">
    <property type="component" value="Unplaced"/>
</dbReference>
<accession>A0AC34F9A2</accession>